<comment type="similarity">
    <text evidence="1">Belongs to the 'phage' integrase family.</text>
</comment>
<dbReference type="RefSeq" id="WP_060675989.1">
    <property type="nucleotide sequence ID" value="NZ_CP012713.1"/>
</dbReference>
<dbReference type="InterPro" id="IPR010998">
    <property type="entry name" value="Integrase_recombinase_N"/>
</dbReference>
<protein>
    <submittedName>
        <fullName evidence="6">Integrase</fullName>
    </submittedName>
</protein>
<feature type="domain" description="Tyr recombinase" evidence="5">
    <location>
        <begin position="175"/>
        <end position="349"/>
    </location>
</feature>
<dbReference type="Proteomes" id="UP000063147">
    <property type="component" value="Chromosome"/>
</dbReference>
<dbReference type="PANTHER" id="PTHR30349:SF64">
    <property type="entry name" value="PROPHAGE INTEGRASE INTD-RELATED"/>
    <property type="match status" value="1"/>
</dbReference>
<dbReference type="InterPro" id="IPR050090">
    <property type="entry name" value="Tyrosine_recombinase_XerCD"/>
</dbReference>
<dbReference type="PATRIC" id="fig|76859.3.peg.915"/>
<dbReference type="PROSITE" id="PS51898">
    <property type="entry name" value="TYR_RECOMBINASE"/>
    <property type="match status" value="1"/>
</dbReference>
<evidence type="ECO:0000256" key="2">
    <source>
        <dbReference type="ARBA" id="ARBA00022908"/>
    </source>
</evidence>
<evidence type="ECO:0000256" key="1">
    <source>
        <dbReference type="ARBA" id="ARBA00008857"/>
    </source>
</evidence>
<proteinExistence type="inferred from homology"/>
<dbReference type="PANTHER" id="PTHR30349">
    <property type="entry name" value="PHAGE INTEGRASE-RELATED"/>
    <property type="match status" value="1"/>
</dbReference>
<dbReference type="EMBL" id="CP012713">
    <property type="protein sequence ID" value="ALF17475.1"/>
    <property type="molecule type" value="Genomic_DNA"/>
</dbReference>
<dbReference type="Gene3D" id="1.10.150.130">
    <property type="match status" value="1"/>
</dbReference>
<dbReference type="Pfam" id="PF00589">
    <property type="entry name" value="Phage_integrase"/>
    <property type="match status" value="1"/>
</dbReference>
<dbReference type="GO" id="GO:0003677">
    <property type="term" value="F:DNA binding"/>
    <property type="evidence" value="ECO:0007669"/>
    <property type="project" value="UniProtKB-KW"/>
</dbReference>
<dbReference type="CDD" id="cd00796">
    <property type="entry name" value="INT_Rci_Hp1_C"/>
    <property type="match status" value="1"/>
</dbReference>
<evidence type="ECO:0000256" key="4">
    <source>
        <dbReference type="ARBA" id="ARBA00023172"/>
    </source>
</evidence>
<dbReference type="GO" id="GO:0006310">
    <property type="term" value="P:DNA recombination"/>
    <property type="evidence" value="ECO:0007669"/>
    <property type="project" value="UniProtKB-KW"/>
</dbReference>
<organism evidence="6 7">
    <name type="scientific">Fusobacterium animalis</name>
    <dbReference type="NCBI Taxonomy" id="76859"/>
    <lineage>
        <taxon>Bacteria</taxon>
        <taxon>Fusobacteriati</taxon>
        <taxon>Fusobacteriota</taxon>
        <taxon>Fusobacteriia</taxon>
        <taxon>Fusobacteriales</taxon>
        <taxon>Fusobacteriaceae</taxon>
        <taxon>Fusobacterium</taxon>
    </lineage>
</organism>
<evidence type="ECO:0000313" key="6">
    <source>
        <dbReference type="EMBL" id="ALF17475.1"/>
    </source>
</evidence>
<dbReference type="Pfam" id="PF14659">
    <property type="entry name" value="Phage_int_SAM_3"/>
    <property type="match status" value="1"/>
</dbReference>
<dbReference type="InterPro" id="IPR013762">
    <property type="entry name" value="Integrase-like_cat_sf"/>
</dbReference>
<name>A0A0M4SCW3_9FUSO</name>
<dbReference type="Gene3D" id="1.10.443.10">
    <property type="entry name" value="Intergrase catalytic core"/>
    <property type="match status" value="1"/>
</dbReference>
<evidence type="ECO:0000313" key="7">
    <source>
        <dbReference type="Proteomes" id="UP000063147"/>
    </source>
</evidence>
<dbReference type="InterPro" id="IPR011010">
    <property type="entry name" value="DNA_brk_join_enz"/>
</dbReference>
<keyword evidence="4" id="KW-0233">DNA recombination</keyword>
<accession>A0A0M4SCW3</accession>
<sequence>MKEANKTGSISKLKGNRRRPYVLYSPYFYDSISQKYKRSTLGYFSTLEEAKMYKIAYFSNNINLLKNNNNIDSLTFEEVYKLWIENKDVKKSTMKNYVTNFNRSSILHKMPIDTINGLFLQNMINKVDLTKGSLRNLKSFWANIWDFAMLNDLCSKKNYPKLLKLPNIERGNKTSLRERIFTDEELEILWNNLYKDKRKIVDIVLILCYTGLRIGELLNIKVKDIDLKEKTINVINSKTINGIRTIPIHDKLLPLITNRMYKGNEYLFTTSDNKHYKYDSFDNHFRILCKDLKLKYHTLHDTRHTFATLLVNAEVNKEVIIKMIGHRRYKTTLDIYVHKNYDDMKKAINQI</sequence>
<dbReference type="OrthoDB" id="9801717at2"/>
<keyword evidence="2" id="KW-0229">DNA integration</keyword>
<dbReference type="InterPro" id="IPR004107">
    <property type="entry name" value="Integrase_SAM-like_N"/>
</dbReference>
<gene>
    <name evidence="6" type="ORF">RN98_04590</name>
</gene>
<dbReference type="SUPFAM" id="SSF56349">
    <property type="entry name" value="DNA breaking-rejoining enzymes"/>
    <property type="match status" value="1"/>
</dbReference>
<evidence type="ECO:0000259" key="5">
    <source>
        <dbReference type="PROSITE" id="PS51898"/>
    </source>
</evidence>
<evidence type="ECO:0000256" key="3">
    <source>
        <dbReference type="ARBA" id="ARBA00023125"/>
    </source>
</evidence>
<reference evidence="7" key="1">
    <citation type="submission" date="2015-09" db="EMBL/GenBank/DDBJ databases">
        <authorList>
            <person name="Kook J.-K."/>
            <person name="Park S.-N."/>
            <person name="Lim Y.K."/>
            <person name="Jo E."/>
        </authorList>
    </citation>
    <scope>NUCLEOTIDE SEQUENCE [LARGE SCALE GENOMIC DNA]</scope>
    <source>
        <strain evidence="7">KCOM 1279</strain>
    </source>
</reference>
<keyword evidence="3" id="KW-0238">DNA-binding</keyword>
<dbReference type="AlphaFoldDB" id="A0A0M4SCW3"/>
<dbReference type="GO" id="GO:0015074">
    <property type="term" value="P:DNA integration"/>
    <property type="evidence" value="ECO:0007669"/>
    <property type="project" value="UniProtKB-KW"/>
</dbReference>
<dbReference type="InterPro" id="IPR002104">
    <property type="entry name" value="Integrase_catalytic"/>
</dbReference>